<proteinExistence type="predicted"/>
<gene>
    <name evidence="1" type="ORF">RESH_01212</name>
</gene>
<dbReference type="Proteomes" id="UP000011996">
    <property type="component" value="Unassembled WGS sequence"/>
</dbReference>
<protein>
    <submittedName>
        <fullName evidence="1">Uncharacterized protein</fullName>
    </submittedName>
</protein>
<accession>M5S9U1</accession>
<dbReference type="PATRIC" id="fig|1263868.3.peg.1300"/>
<reference evidence="1 2" key="1">
    <citation type="journal article" date="2013" name="Mar. Genomics">
        <title>Expression of sulfatases in Rhodopirellula baltica and the diversity of sulfatases in the genus Rhodopirellula.</title>
        <authorList>
            <person name="Wegner C.E."/>
            <person name="Richter-Heitmann T."/>
            <person name="Klindworth A."/>
            <person name="Klockow C."/>
            <person name="Richter M."/>
            <person name="Achstetter T."/>
            <person name="Glockner F.O."/>
            <person name="Harder J."/>
        </authorList>
    </citation>
    <scope>NUCLEOTIDE SEQUENCE [LARGE SCALE GENOMIC DNA]</scope>
    <source>
        <strain evidence="1 2">SH398</strain>
    </source>
</reference>
<evidence type="ECO:0000313" key="2">
    <source>
        <dbReference type="Proteomes" id="UP000011996"/>
    </source>
</evidence>
<dbReference type="AlphaFoldDB" id="M5S9U1"/>
<dbReference type="EMBL" id="ANOF01000042">
    <property type="protein sequence ID" value="EMI28251.1"/>
    <property type="molecule type" value="Genomic_DNA"/>
</dbReference>
<organism evidence="1 2">
    <name type="scientific">Rhodopirellula europaea SH398</name>
    <dbReference type="NCBI Taxonomy" id="1263868"/>
    <lineage>
        <taxon>Bacteria</taxon>
        <taxon>Pseudomonadati</taxon>
        <taxon>Planctomycetota</taxon>
        <taxon>Planctomycetia</taxon>
        <taxon>Pirellulales</taxon>
        <taxon>Pirellulaceae</taxon>
        <taxon>Rhodopirellula</taxon>
    </lineage>
</organism>
<sequence>MMDHSVHPTILAKRNAANVGSGGCGLGNRERGESKRAFNGPAFALVEDRPDCCQMGMHTVQCKFHLRNHGVAQNRDE</sequence>
<evidence type="ECO:0000313" key="1">
    <source>
        <dbReference type="EMBL" id="EMI28251.1"/>
    </source>
</evidence>
<comment type="caution">
    <text evidence="1">The sequence shown here is derived from an EMBL/GenBank/DDBJ whole genome shotgun (WGS) entry which is preliminary data.</text>
</comment>
<dbReference type="STRING" id="1263868.RESH_01212"/>
<name>M5S9U1_9BACT</name>